<dbReference type="PANTHER" id="PTHR43481">
    <property type="entry name" value="FRUCTOSE-1-PHOSPHATE PHOSPHATASE"/>
    <property type="match status" value="1"/>
</dbReference>
<dbReference type="NCBIfam" id="TIGR01549">
    <property type="entry name" value="HAD-SF-IA-v1"/>
    <property type="match status" value="1"/>
</dbReference>
<dbReference type="GO" id="GO:0008801">
    <property type="term" value="F:beta-phosphoglucomutase activity"/>
    <property type="evidence" value="ECO:0007669"/>
    <property type="project" value="UniProtKB-EC"/>
</dbReference>
<dbReference type="SFLD" id="SFLDG01135">
    <property type="entry name" value="C1.5.6:_HAD__Beta-PGM__Phospha"/>
    <property type="match status" value="1"/>
</dbReference>
<name>A0ABY7WQ03_9LACO</name>
<dbReference type="Gene3D" id="1.10.150.240">
    <property type="entry name" value="Putative phosphatase, domain 2"/>
    <property type="match status" value="1"/>
</dbReference>
<dbReference type="InterPro" id="IPR010972">
    <property type="entry name" value="Beta-PGM"/>
</dbReference>
<dbReference type="PANTHER" id="PTHR43481:SF4">
    <property type="entry name" value="GLYCEROL-1-PHOSPHATE PHOSPHOHYDROLASE 1-RELATED"/>
    <property type="match status" value="1"/>
</dbReference>
<evidence type="ECO:0000256" key="1">
    <source>
        <dbReference type="ARBA" id="ARBA00006171"/>
    </source>
</evidence>
<dbReference type="SFLD" id="SFLDG01129">
    <property type="entry name" value="C1.5:_HAD__Beta-PGM__Phosphata"/>
    <property type="match status" value="1"/>
</dbReference>
<gene>
    <name evidence="2" type="primary">pgmB</name>
    <name evidence="2" type="ORF">PQ472_10335</name>
</gene>
<accession>A0ABY7WQ03</accession>
<dbReference type="InterPro" id="IPR023214">
    <property type="entry name" value="HAD_sf"/>
</dbReference>
<dbReference type="NCBIfam" id="TIGR01990">
    <property type="entry name" value="bPGM"/>
    <property type="match status" value="1"/>
</dbReference>
<dbReference type="Proteomes" id="UP001220377">
    <property type="component" value="Chromosome"/>
</dbReference>
<dbReference type="SUPFAM" id="SSF56784">
    <property type="entry name" value="HAD-like"/>
    <property type="match status" value="1"/>
</dbReference>
<dbReference type="InterPro" id="IPR036412">
    <property type="entry name" value="HAD-like_sf"/>
</dbReference>
<organism evidence="2 3">
    <name type="scientific">Lacticaseibacillus pabuli</name>
    <dbReference type="NCBI Taxonomy" id="3025672"/>
    <lineage>
        <taxon>Bacteria</taxon>
        <taxon>Bacillati</taxon>
        <taxon>Bacillota</taxon>
        <taxon>Bacilli</taxon>
        <taxon>Lactobacillales</taxon>
        <taxon>Lactobacillaceae</taxon>
        <taxon>Lacticaseibacillus</taxon>
    </lineage>
</organism>
<comment type="similarity">
    <text evidence="1">Belongs to the HAD-like hydrolase superfamily. CbbY/CbbZ/Gph/YieH family.</text>
</comment>
<dbReference type="RefSeq" id="WP_274259628.1">
    <property type="nucleotide sequence ID" value="NZ_CP117884.1"/>
</dbReference>
<dbReference type="NCBIfam" id="TIGR01509">
    <property type="entry name" value="HAD-SF-IA-v3"/>
    <property type="match status" value="1"/>
</dbReference>
<dbReference type="PRINTS" id="PR00413">
    <property type="entry name" value="HADHALOGNASE"/>
</dbReference>
<dbReference type="InterPro" id="IPR010976">
    <property type="entry name" value="B-phosphoglucomutase_hydrolase"/>
</dbReference>
<dbReference type="SFLD" id="SFLDS00003">
    <property type="entry name" value="Haloacid_Dehalogenase"/>
    <property type="match status" value="1"/>
</dbReference>
<dbReference type="InterPro" id="IPR051806">
    <property type="entry name" value="HAD-like_SPP"/>
</dbReference>
<dbReference type="EMBL" id="CP117884">
    <property type="protein sequence ID" value="WDF82277.1"/>
    <property type="molecule type" value="Genomic_DNA"/>
</dbReference>
<dbReference type="CDD" id="cd02598">
    <property type="entry name" value="HAD_BPGM"/>
    <property type="match status" value="1"/>
</dbReference>
<evidence type="ECO:0000313" key="3">
    <source>
        <dbReference type="Proteomes" id="UP001220377"/>
    </source>
</evidence>
<dbReference type="InterPro" id="IPR023198">
    <property type="entry name" value="PGP-like_dom2"/>
</dbReference>
<reference evidence="2 3" key="1">
    <citation type="submission" date="2023-02" db="EMBL/GenBank/DDBJ databases">
        <title>Genome sequence of Lacticaseibacillus sp. KACC 23028.</title>
        <authorList>
            <person name="Kim S."/>
            <person name="Heo J."/>
            <person name="Kwon S.-W."/>
        </authorList>
    </citation>
    <scope>NUCLEOTIDE SEQUENCE [LARGE SCALE GENOMIC DNA]</scope>
    <source>
        <strain evidence="2 3">KACC 23028</strain>
    </source>
</reference>
<dbReference type="EC" id="5.4.2.6" evidence="2"/>
<dbReference type="Gene3D" id="3.40.50.1000">
    <property type="entry name" value="HAD superfamily/HAD-like"/>
    <property type="match status" value="1"/>
</dbReference>
<evidence type="ECO:0000313" key="2">
    <source>
        <dbReference type="EMBL" id="WDF82277.1"/>
    </source>
</evidence>
<dbReference type="NCBIfam" id="TIGR02009">
    <property type="entry name" value="PGMB-YQAB-SF"/>
    <property type="match status" value="1"/>
</dbReference>
<dbReference type="InterPro" id="IPR006439">
    <property type="entry name" value="HAD-SF_hydro_IA"/>
</dbReference>
<keyword evidence="3" id="KW-1185">Reference proteome</keyword>
<protein>
    <submittedName>
        <fullName evidence="2">Beta-phosphoglucomutase</fullName>
        <ecNumber evidence="2">5.4.2.6</ecNumber>
    </submittedName>
</protein>
<sequence>MLKGLIFDLDGVITDSASYHLAAWNQLAQEIGITLPPEANDALRGRSRMDSLNVILQYGDQVGKYSQAELDELAERKNKAYRQSIKAMTRADVLPGMLDLLQEAQQQGLRLAIASASKNAPTILHNLQLEDYFPDIVDPETLKHGKPDPEIFIAAQNLLGLNADEVISFEDASTGVAAIKAAHQFAVGIGDAQVLHQADYIVPDTAALHLDDAEAAYHHQLQGS</sequence>
<proteinExistence type="inferred from homology"/>
<keyword evidence="2" id="KW-0413">Isomerase</keyword>
<dbReference type="Pfam" id="PF00702">
    <property type="entry name" value="Hydrolase"/>
    <property type="match status" value="1"/>
</dbReference>